<dbReference type="Proteomes" id="UP001519311">
    <property type="component" value="Unassembled WGS sequence"/>
</dbReference>
<keyword evidence="3" id="KW-1185">Reference proteome</keyword>
<proteinExistence type="predicted"/>
<dbReference type="EMBL" id="JAGINS010000001">
    <property type="protein sequence ID" value="MBP2358481.1"/>
    <property type="molecule type" value="Genomic_DNA"/>
</dbReference>
<evidence type="ECO:0000313" key="3">
    <source>
        <dbReference type="Proteomes" id="UP001519311"/>
    </source>
</evidence>
<accession>A0ABS4V3W1</accession>
<gene>
    <name evidence="2" type="ORF">JOF59_000881</name>
</gene>
<feature type="region of interest" description="Disordered" evidence="1">
    <location>
        <begin position="1"/>
        <end position="105"/>
    </location>
</feature>
<protein>
    <submittedName>
        <fullName evidence="2">Uncharacterized protein</fullName>
    </submittedName>
</protein>
<evidence type="ECO:0000256" key="1">
    <source>
        <dbReference type="SAM" id="MobiDB-lite"/>
    </source>
</evidence>
<name>A0ABS4V3W1_9ACTN</name>
<sequence>MTWTSTDDVDVFPDTAGAPPAVRPSAGTPRLTVPASLRQGGRPARGEGMPGRGRGTDGEATGAARVARREVLSRTGLAHPTGDGACQRGPGADPDRSPAGVVVVV</sequence>
<comment type="caution">
    <text evidence="2">The sequence shown here is derived from an EMBL/GenBank/DDBJ whole genome shotgun (WGS) entry which is preliminary data.</text>
</comment>
<reference evidence="2 3" key="1">
    <citation type="submission" date="2021-03" db="EMBL/GenBank/DDBJ databases">
        <title>Sequencing the genomes of 1000 actinobacteria strains.</title>
        <authorList>
            <person name="Klenk H.-P."/>
        </authorList>
    </citation>
    <scope>NUCLEOTIDE SEQUENCE [LARGE SCALE GENOMIC DNA]</scope>
    <source>
        <strain evidence="2 3">DSM 40843</strain>
    </source>
</reference>
<evidence type="ECO:0000313" key="2">
    <source>
        <dbReference type="EMBL" id="MBP2358481.1"/>
    </source>
</evidence>
<organism evidence="2 3">
    <name type="scientific">Streptomyces clavifer</name>
    <dbReference type="NCBI Taxonomy" id="68188"/>
    <lineage>
        <taxon>Bacteria</taxon>
        <taxon>Bacillati</taxon>
        <taxon>Actinomycetota</taxon>
        <taxon>Actinomycetes</taxon>
        <taxon>Kitasatosporales</taxon>
        <taxon>Streptomycetaceae</taxon>
        <taxon>Streptomyces</taxon>
    </lineage>
</organism>
<dbReference type="RefSeq" id="WP_209469551.1">
    <property type="nucleotide sequence ID" value="NZ_JAGINS010000001.1"/>
</dbReference>